<proteinExistence type="predicted"/>
<dbReference type="InterPro" id="IPR029063">
    <property type="entry name" value="SAM-dependent_MTases_sf"/>
</dbReference>
<dbReference type="GO" id="GO:0043770">
    <property type="term" value="F:demethylmenaquinone methyltransferase activity"/>
    <property type="evidence" value="ECO:0007669"/>
    <property type="project" value="UniProtKB-EC"/>
</dbReference>
<keyword evidence="2" id="KW-0808">Transferase</keyword>
<accession>A0A7G9YH66</accession>
<dbReference type="Pfam" id="PF13847">
    <property type="entry name" value="Methyltransf_31"/>
    <property type="match status" value="1"/>
</dbReference>
<gene>
    <name evidence="2" type="primary">COQ5_1</name>
    <name evidence="2" type="ORF">LNGCCOLK_00027</name>
</gene>
<sequence length="257" mass="28106">MNAIEIHDLAKSFNGEPVLDEINFKDREKERNNAAQHRSTIPEHRITIEHGSIRIEQEMSSEIGETGHIARRTRTRMPDFAYRIVSLMHDNPILPIFRNPERLLGAAGLGAGQSVLEVGCGPGFFTIPAAEIMEAEGTIYAVDVHPAAIARVKERIEKGGIRNVKPILANASDTGLPDKSIDLAFVFGLLHIAGGIEDVIPEVHRVLKPDGVLSFEKTMGSGKRLIEAVEAGGFVYSERRGRIFLFTKGVTGGNNHG</sequence>
<dbReference type="SUPFAM" id="SSF53335">
    <property type="entry name" value="S-adenosyl-L-methionine-dependent methyltransferases"/>
    <property type="match status" value="1"/>
</dbReference>
<name>A0A7G9YH66_9EURY</name>
<dbReference type="PANTHER" id="PTHR42912:SF93">
    <property type="entry name" value="N6-ADENOSINE-METHYLTRANSFERASE TMT1A"/>
    <property type="match status" value="1"/>
</dbReference>
<dbReference type="AlphaFoldDB" id="A0A7G9YH66"/>
<dbReference type="EMBL" id="MT631260">
    <property type="protein sequence ID" value="QNO47350.1"/>
    <property type="molecule type" value="Genomic_DNA"/>
</dbReference>
<dbReference type="InterPro" id="IPR025714">
    <property type="entry name" value="Methyltranfer_dom"/>
</dbReference>
<organism evidence="2">
    <name type="scientific">Candidatus Methanogaster sp. ANME-2c ERB4</name>
    <dbReference type="NCBI Taxonomy" id="2759911"/>
    <lineage>
        <taxon>Archaea</taxon>
        <taxon>Methanobacteriati</taxon>
        <taxon>Methanobacteriota</taxon>
        <taxon>Stenosarchaea group</taxon>
        <taxon>Methanomicrobia</taxon>
        <taxon>Methanosarcinales</taxon>
        <taxon>ANME-2 cluster</taxon>
        <taxon>Candidatus Methanogasteraceae</taxon>
        <taxon>Candidatus Methanogaster</taxon>
    </lineage>
</organism>
<evidence type="ECO:0000259" key="1">
    <source>
        <dbReference type="Pfam" id="PF13847"/>
    </source>
</evidence>
<dbReference type="CDD" id="cd02440">
    <property type="entry name" value="AdoMet_MTases"/>
    <property type="match status" value="1"/>
</dbReference>
<dbReference type="GO" id="GO:0032259">
    <property type="term" value="P:methylation"/>
    <property type="evidence" value="ECO:0007669"/>
    <property type="project" value="UniProtKB-KW"/>
</dbReference>
<dbReference type="PANTHER" id="PTHR42912">
    <property type="entry name" value="METHYLTRANSFERASE"/>
    <property type="match status" value="1"/>
</dbReference>
<reference evidence="2" key="1">
    <citation type="submission" date="2020-06" db="EMBL/GenBank/DDBJ databases">
        <title>Unique genomic features of the anaerobic methanotrophic archaea.</title>
        <authorList>
            <person name="Chadwick G.L."/>
            <person name="Skennerton C.T."/>
            <person name="Laso-Perez R."/>
            <person name="Leu A.O."/>
            <person name="Speth D.R."/>
            <person name="Yu H."/>
            <person name="Morgan-Lang C."/>
            <person name="Hatzenpichler R."/>
            <person name="Goudeau D."/>
            <person name="Malmstrom R."/>
            <person name="Brazelton W.J."/>
            <person name="Woyke T."/>
            <person name="Hallam S.J."/>
            <person name="Tyson G.W."/>
            <person name="Wegener G."/>
            <person name="Boetius A."/>
            <person name="Orphan V."/>
        </authorList>
    </citation>
    <scope>NUCLEOTIDE SEQUENCE</scope>
</reference>
<dbReference type="EC" id="2.1.1.163" evidence="2"/>
<evidence type="ECO:0000313" key="2">
    <source>
        <dbReference type="EMBL" id="QNO47350.1"/>
    </source>
</evidence>
<keyword evidence="2" id="KW-0489">Methyltransferase</keyword>
<dbReference type="InterPro" id="IPR050508">
    <property type="entry name" value="Methyltransf_Superfamily"/>
</dbReference>
<protein>
    <submittedName>
        <fullName evidence="2">2-methoxy-6-polyprenyl-1,4-benzoquinol methylase, mitochondrial</fullName>
        <ecNumber evidence="2">2.1.1.163</ecNumber>
    </submittedName>
</protein>
<dbReference type="Gene3D" id="3.40.50.150">
    <property type="entry name" value="Vaccinia Virus protein VP39"/>
    <property type="match status" value="1"/>
</dbReference>
<feature type="domain" description="Methyltransferase" evidence="1">
    <location>
        <begin position="111"/>
        <end position="219"/>
    </location>
</feature>